<sequence length="300" mass="33644">MASSSSSLSLHNLEECSFEGSSISVPSQDIFHKPSVEEQKNEEVTTMEEKVDKSKQDQASNSKSYMVVDYLKLLNDEPVRESKVFDFFNVINTGNSSSSRENYTTKRKYENNNEVKPSKTKTFSCNFCKKEFSSSQALGGHQNAHKQERALAKGHQGIEVGTFGYPHFLYYPYLTNSFYGSYSRTLGVRMESMIHKPSYLSFSLGFRFGHSSLDGLRKKDLNANNEIVSMENDKTLRKQGHNLTIRPNTHFLSKSSTNVATKSNPTLSPPFNTVNFGGQSKQEGTSNPNSSFGIDLSLKL</sequence>
<keyword evidence="4" id="KW-0862">Zinc</keyword>
<dbReference type="EMBL" id="CP039350">
    <property type="protein sequence ID" value="QCD97347.1"/>
    <property type="molecule type" value="Genomic_DNA"/>
</dbReference>
<gene>
    <name evidence="9" type="ORF">DEO72_LG6g2057</name>
</gene>
<dbReference type="PANTHER" id="PTHR47287">
    <property type="entry name" value="C2H2 AND C2HC ZINC FINGERS SUPERFAMILY PROTEIN"/>
    <property type="match status" value="1"/>
</dbReference>
<reference evidence="9 10" key="1">
    <citation type="submission" date="2019-04" db="EMBL/GenBank/DDBJ databases">
        <title>An improved genome assembly and genetic linkage map for asparagus bean, Vigna unguiculata ssp. sesquipedialis.</title>
        <authorList>
            <person name="Xia Q."/>
            <person name="Zhang R."/>
            <person name="Dong Y."/>
        </authorList>
    </citation>
    <scope>NUCLEOTIDE SEQUENCE [LARGE SCALE GENOMIC DNA]</scope>
    <source>
        <tissue evidence="9">Leaf</tissue>
    </source>
</reference>
<evidence type="ECO:0000313" key="9">
    <source>
        <dbReference type="EMBL" id="QCD97347.1"/>
    </source>
</evidence>
<dbReference type="GO" id="GO:0009788">
    <property type="term" value="P:negative regulation of abscisic acid-activated signaling pathway"/>
    <property type="evidence" value="ECO:0007669"/>
    <property type="project" value="InterPro"/>
</dbReference>
<keyword evidence="2" id="KW-0479">Metal-binding</keyword>
<dbReference type="GO" id="GO:0005634">
    <property type="term" value="C:nucleus"/>
    <property type="evidence" value="ECO:0007669"/>
    <property type="project" value="UniProtKB-SubCell"/>
</dbReference>
<dbReference type="Gene3D" id="3.30.160.60">
    <property type="entry name" value="Classic Zinc Finger"/>
    <property type="match status" value="1"/>
</dbReference>
<accession>A0A4D6M8R8</accession>
<organism evidence="9 10">
    <name type="scientific">Vigna unguiculata</name>
    <name type="common">Cowpea</name>
    <dbReference type="NCBI Taxonomy" id="3917"/>
    <lineage>
        <taxon>Eukaryota</taxon>
        <taxon>Viridiplantae</taxon>
        <taxon>Streptophyta</taxon>
        <taxon>Embryophyta</taxon>
        <taxon>Tracheophyta</taxon>
        <taxon>Spermatophyta</taxon>
        <taxon>Magnoliopsida</taxon>
        <taxon>eudicotyledons</taxon>
        <taxon>Gunneridae</taxon>
        <taxon>Pentapetalae</taxon>
        <taxon>rosids</taxon>
        <taxon>fabids</taxon>
        <taxon>Fabales</taxon>
        <taxon>Fabaceae</taxon>
        <taxon>Papilionoideae</taxon>
        <taxon>50 kb inversion clade</taxon>
        <taxon>NPAAA clade</taxon>
        <taxon>indigoferoid/millettioid clade</taxon>
        <taxon>Phaseoleae</taxon>
        <taxon>Vigna</taxon>
    </lineage>
</organism>
<dbReference type="InterPro" id="IPR044246">
    <property type="entry name" value="ZFP3-like"/>
</dbReference>
<evidence type="ECO:0000256" key="2">
    <source>
        <dbReference type="ARBA" id="ARBA00022723"/>
    </source>
</evidence>
<dbReference type="PROSITE" id="PS00028">
    <property type="entry name" value="ZINC_FINGER_C2H2_1"/>
    <property type="match status" value="1"/>
</dbReference>
<name>A0A4D6M8R8_VIGUN</name>
<keyword evidence="3 6" id="KW-0863">Zinc-finger</keyword>
<feature type="compositionally biased region" description="Polar residues" evidence="7">
    <location>
        <begin position="256"/>
        <end position="292"/>
    </location>
</feature>
<protein>
    <recommendedName>
        <fullName evidence="8">C2H2-type domain-containing protein</fullName>
    </recommendedName>
</protein>
<dbReference type="SUPFAM" id="SSF57667">
    <property type="entry name" value="beta-beta-alpha zinc fingers"/>
    <property type="match status" value="1"/>
</dbReference>
<dbReference type="PANTHER" id="PTHR47287:SF9">
    <property type="entry name" value="ZINC FINGER PROTEIN 4-LIKE"/>
    <property type="match status" value="1"/>
</dbReference>
<comment type="subcellular location">
    <subcellularLocation>
        <location evidence="1">Nucleus</location>
    </subcellularLocation>
</comment>
<dbReference type="PROSITE" id="PS50157">
    <property type="entry name" value="ZINC_FINGER_C2H2_2"/>
    <property type="match status" value="1"/>
</dbReference>
<evidence type="ECO:0000259" key="8">
    <source>
        <dbReference type="PROSITE" id="PS50157"/>
    </source>
</evidence>
<dbReference type="Pfam" id="PF13912">
    <property type="entry name" value="zf-C2H2_6"/>
    <property type="match status" value="1"/>
</dbReference>
<feature type="domain" description="C2H2-type" evidence="8">
    <location>
        <begin position="123"/>
        <end position="150"/>
    </location>
</feature>
<proteinExistence type="predicted"/>
<keyword evidence="10" id="KW-1185">Reference proteome</keyword>
<evidence type="ECO:0000256" key="5">
    <source>
        <dbReference type="ARBA" id="ARBA00023242"/>
    </source>
</evidence>
<evidence type="ECO:0000256" key="7">
    <source>
        <dbReference type="SAM" id="MobiDB-lite"/>
    </source>
</evidence>
<dbReference type="Proteomes" id="UP000501690">
    <property type="component" value="Linkage Group LG6"/>
</dbReference>
<evidence type="ECO:0000256" key="6">
    <source>
        <dbReference type="PROSITE-ProRule" id="PRU00042"/>
    </source>
</evidence>
<feature type="compositionally biased region" description="Basic and acidic residues" evidence="7">
    <location>
        <begin position="30"/>
        <end position="56"/>
    </location>
</feature>
<keyword evidence="5" id="KW-0539">Nucleus</keyword>
<evidence type="ECO:0000256" key="1">
    <source>
        <dbReference type="ARBA" id="ARBA00004123"/>
    </source>
</evidence>
<evidence type="ECO:0000256" key="3">
    <source>
        <dbReference type="ARBA" id="ARBA00022771"/>
    </source>
</evidence>
<dbReference type="GO" id="GO:0008270">
    <property type="term" value="F:zinc ion binding"/>
    <property type="evidence" value="ECO:0007669"/>
    <property type="project" value="UniProtKB-KW"/>
</dbReference>
<evidence type="ECO:0000313" key="10">
    <source>
        <dbReference type="Proteomes" id="UP000501690"/>
    </source>
</evidence>
<feature type="region of interest" description="Disordered" evidence="7">
    <location>
        <begin position="19"/>
        <end position="59"/>
    </location>
</feature>
<dbReference type="InterPro" id="IPR036236">
    <property type="entry name" value="Znf_C2H2_sf"/>
</dbReference>
<dbReference type="AlphaFoldDB" id="A0A4D6M8R8"/>
<feature type="region of interest" description="Disordered" evidence="7">
    <location>
        <begin position="256"/>
        <end position="300"/>
    </location>
</feature>
<dbReference type="InterPro" id="IPR013087">
    <property type="entry name" value="Znf_C2H2_type"/>
</dbReference>
<evidence type="ECO:0000256" key="4">
    <source>
        <dbReference type="ARBA" id="ARBA00022833"/>
    </source>
</evidence>